<dbReference type="Gene3D" id="1.10.287.130">
    <property type="match status" value="1"/>
</dbReference>
<dbReference type="SMART" id="SM00388">
    <property type="entry name" value="HisKA"/>
    <property type="match status" value="1"/>
</dbReference>
<dbReference type="PROSITE" id="PS50112">
    <property type="entry name" value="PAS"/>
    <property type="match status" value="2"/>
</dbReference>
<dbReference type="InterPro" id="IPR000014">
    <property type="entry name" value="PAS"/>
</dbReference>
<dbReference type="PANTHER" id="PTHR43547">
    <property type="entry name" value="TWO-COMPONENT HISTIDINE KINASE"/>
    <property type="match status" value="1"/>
</dbReference>
<feature type="domain" description="PAS" evidence="7">
    <location>
        <begin position="17"/>
        <end position="91"/>
    </location>
</feature>
<dbReference type="PRINTS" id="PR00344">
    <property type="entry name" value="BCTRLSENSOR"/>
</dbReference>
<dbReference type="Pfam" id="PF08447">
    <property type="entry name" value="PAS_3"/>
    <property type="match status" value="1"/>
</dbReference>
<evidence type="ECO:0000256" key="3">
    <source>
        <dbReference type="ARBA" id="ARBA00022553"/>
    </source>
</evidence>
<keyword evidence="3" id="KW-0597">Phosphoprotein</keyword>
<dbReference type="InterPro" id="IPR005467">
    <property type="entry name" value="His_kinase_dom"/>
</dbReference>
<dbReference type="InterPro" id="IPR003661">
    <property type="entry name" value="HisK_dim/P_dom"/>
</dbReference>
<name>A0ABS7AJ58_9CLOT</name>
<comment type="caution">
    <text evidence="8">The sequence shown here is derived from an EMBL/GenBank/DDBJ whole genome shotgun (WGS) entry which is preliminary data.</text>
</comment>
<dbReference type="InterPro" id="IPR003594">
    <property type="entry name" value="HATPase_dom"/>
</dbReference>
<dbReference type="InterPro" id="IPR036890">
    <property type="entry name" value="HATPase_C_sf"/>
</dbReference>
<feature type="domain" description="Histidine kinase" evidence="6">
    <location>
        <begin position="283"/>
        <end position="509"/>
    </location>
</feature>
<evidence type="ECO:0000256" key="2">
    <source>
        <dbReference type="ARBA" id="ARBA00012438"/>
    </source>
</evidence>
<dbReference type="SUPFAM" id="SSF55874">
    <property type="entry name" value="ATPase domain of HSP90 chaperone/DNA topoisomerase II/histidine kinase"/>
    <property type="match status" value="1"/>
</dbReference>
<dbReference type="EMBL" id="JAHXPT010000001">
    <property type="protein sequence ID" value="MBW6408672.1"/>
    <property type="molecule type" value="Genomic_DNA"/>
</dbReference>
<dbReference type="SMART" id="SM00387">
    <property type="entry name" value="HATPase_c"/>
    <property type="match status" value="1"/>
</dbReference>
<keyword evidence="4" id="KW-0418">Kinase</keyword>
<dbReference type="NCBIfam" id="TIGR00229">
    <property type="entry name" value="sensory_box"/>
    <property type="match status" value="2"/>
</dbReference>
<dbReference type="InterPro" id="IPR013655">
    <property type="entry name" value="PAS_fold_3"/>
</dbReference>
<dbReference type="PANTHER" id="PTHR43547:SF2">
    <property type="entry name" value="HYBRID SIGNAL TRANSDUCTION HISTIDINE KINASE C"/>
    <property type="match status" value="1"/>
</dbReference>
<evidence type="ECO:0000313" key="9">
    <source>
        <dbReference type="Proteomes" id="UP001519921"/>
    </source>
</evidence>
<evidence type="ECO:0000256" key="4">
    <source>
        <dbReference type="ARBA" id="ARBA00022777"/>
    </source>
</evidence>
<protein>
    <recommendedName>
        <fullName evidence="2">histidine kinase</fullName>
        <ecNumber evidence="2">2.7.13.3</ecNumber>
    </recommendedName>
</protein>
<feature type="domain" description="PAS" evidence="7">
    <location>
        <begin position="145"/>
        <end position="209"/>
    </location>
</feature>
<evidence type="ECO:0000259" key="7">
    <source>
        <dbReference type="PROSITE" id="PS50112"/>
    </source>
</evidence>
<dbReference type="SMART" id="SM00091">
    <property type="entry name" value="PAS"/>
    <property type="match status" value="2"/>
</dbReference>
<dbReference type="Gene3D" id="3.30.565.10">
    <property type="entry name" value="Histidine kinase-like ATPase, C-terminal domain"/>
    <property type="match status" value="1"/>
</dbReference>
<dbReference type="InterPro" id="IPR035965">
    <property type="entry name" value="PAS-like_dom_sf"/>
</dbReference>
<dbReference type="CDD" id="cd00082">
    <property type="entry name" value="HisKA"/>
    <property type="match status" value="1"/>
</dbReference>
<organism evidence="8 9">
    <name type="scientific">Clostridium weizhouense</name>
    <dbReference type="NCBI Taxonomy" id="2859781"/>
    <lineage>
        <taxon>Bacteria</taxon>
        <taxon>Bacillati</taxon>
        <taxon>Bacillota</taxon>
        <taxon>Clostridia</taxon>
        <taxon>Eubacteriales</taxon>
        <taxon>Clostridiaceae</taxon>
        <taxon>Clostridium</taxon>
    </lineage>
</organism>
<dbReference type="InterPro" id="IPR013656">
    <property type="entry name" value="PAS_4"/>
</dbReference>
<evidence type="ECO:0000313" key="8">
    <source>
        <dbReference type="EMBL" id="MBW6408672.1"/>
    </source>
</evidence>
<dbReference type="RefSeq" id="WP_219777733.1">
    <property type="nucleotide sequence ID" value="NZ_JAHXPT010000001.1"/>
</dbReference>
<dbReference type="Pfam" id="PF08448">
    <property type="entry name" value="PAS_4"/>
    <property type="match status" value="1"/>
</dbReference>
<dbReference type="EC" id="2.7.13.3" evidence="2"/>
<dbReference type="SUPFAM" id="SSF47384">
    <property type="entry name" value="Homodimeric domain of signal transducing histidine kinase"/>
    <property type="match status" value="1"/>
</dbReference>
<comment type="catalytic activity">
    <reaction evidence="1">
        <text>ATP + protein L-histidine = ADP + protein N-phospho-L-histidine.</text>
        <dbReference type="EC" id="2.7.13.3"/>
    </reaction>
</comment>
<dbReference type="Pfam" id="PF02518">
    <property type="entry name" value="HATPase_c"/>
    <property type="match status" value="1"/>
</dbReference>
<dbReference type="PROSITE" id="PS50109">
    <property type="entry name" value="HIS_KIN"/>
    <property type="match status" value="1"/>
</dbReference>
<keyword evidence="5" id="KW-0902">Two-component regulatory system</keyword>
<sequence length="540" mass="62781">MDHEKIHIERDYTICDLENILDNIPYEVWLKDKDGNYKFINKAFAQRIKLSKEEIIGKKDTDFNQNNIIQTFNKNDKKVLTNKIRILQEDKLNINKDVKWFKVHKLPFKPQYKNSDWIMSFSREISLYKKVDNILKSEIEKGLETEKELELFLETATDLCAIVSTDGTYKKVTSKWTRTLGWNKDELFKMKLTDLIHKDDIDKSLEIIDLYSINGKGYGLTTRFRCKNGEYKIIEWSWNYIEKSDSIILTGKDRTEQKKLEEEKKILEDAIALETLKTEFFANISHEFRTPINIILTTVQLLSVNLQNNCTGFEEKANLTKYIKGLKQNAYRLLKLVNNLLDITKIEGGYYELKLKNCNVINLIEEIVLSVADHIGNKGRTIIFDTNEEELTLACDPERIETIILNLLSNAVKYTEKNGEINVNLNVDKKQEKIFVSVKDNGVKIDEKYAKSIFDRFTQVENLLNRKCEGSGIGLSLVKSLVELHGGTIWANTDLKEGAEIIFTLPIKEIENQNDIEFETKVLDAKIERFNVEFSDIYSM</sequence>
<keyword evidence="9" id="KW-1185">Reference proteome</keyword>
<evidence type="ECO:0000256" key="1">
    <source>
        <dbReference type="ARBA" id="ARBA00000085"/>
    </source>
</evidence>
<accession>A0ABS7AJ58</accession>
<proteinExistence type="predicted"/>
<dbReference type="InterPro" id="IPR004358">
    <property type="entry name" value="Sig_transdc_His_kin-like_C"/>
</dbReference>
<keyword evidence="4" id="KW-0808">Transferase</keyword>
<dbReference type="InterPro" id="IPR036097">
    <property type="entry name" value="HisK_dim/P_sf"/>
</dbReference>
<dbReference type="Proteomes" id="UP001519921">
    <property type="component" value="Unassembled WGS sequence"/>
</dbReference>
<dbReference type="SUPFAM" id="SSF55785">
    <property type="entry name" value="PYP-like sensor domain (PAS domain)"/>
    <property type="match status" value="2"/>
</dbReference>
<gene>
    <name evidence="8" type="ORF">KYD98_01035</name>
</gene>
<dbReference type="Gene3D" id="3.30.450.20">
    <property type="entry name" value="PAS domain"/>
    <property type="match status" value="2"/>
</dbReference>
<dbReference type="Pfam" id="PF00512">
    <property type="entry name" value="HisKA"/>
    <property type="match status" value="1"/>
</dbReference>
<evidence type="ECO:0000256" key="5">
    <source>
        <dbReference type="ARBA" id="ARBA00023012"/>
    </source>
</evidence>
<dbReference type="CDD" id="cd00130">
    <property type="entry name" value="PAS"/>
    <property type="match status" value="1"/>
</dbReference>
<evidence type="ECO:0000259" key="6">
    <source>
        <dbReference type="PROSITE" id="PS50109"/>
    </source>
</evidence>
<reference evidence="8 9" key="1">
    <citation type="submission" date="2021-07" db="EMBL/GenBank/DDBJ databases">
        <title>Clostridium weizhouense sp. nov., an anaerobic bacterium isolated from activated sludge of Petroleum wastewater.</title>
        <authorList>
            <person name="Li Q."/>
        </authorList>
    </citation>
    <scope>NUCLEOTIDE SEQUENCE [LARGE SCALE GENOMIC DNA]</scope>
    <source>
        <strain evidence="8 9">YB-6</strain>
    </source>
</reference>